<keyword evidence="3" id="KW-0804">Transcription</keyword>
<sequence>MTTGRSSILERATAIISAFDGRTSQLPIGTIADRSGLPRSTAHRLVDQLIQLGWLVRTAHGYCLGPRAARTSSEKDHMHLRAAAAPLLQALHDETGAVAHLGVLHGDHVQILDKVSGRHAPAVPTSVGDRLPAHATAMGKAVLATVTPEDADAIVPRTLGHRTARTITSRTTLHAELANVRARHGVAYDNEEFSLSVNCIGAPVRSPGAAPSAISLSGRTPPEVLARAVPLVREAARRIEVRLDRNGMSSPSAESTASFVGADLTMLRVLNTVDAHDWL</sequence>
<accession>A0ABW9FTL3</accession>
<evidence type="ECO:0000256" key="2">
    <source>
        <dbReference type="ARBA" id="ARBA00023125"/>
    </source>
</evidence>
<keyword evidence="2" id="KW-0238">DNA-binding</keyword>
<dbReference type="InterPro" id="IPR005471">
    <property type="entry name" value="Tscrpt_reg_IclR_N"/>
</dbReference>
<dbReference type="RefSeq" id="WP_348606638.1">
    <property type="nucleotide sequence ID" value="NZ_CP157276.1"/>
</dbReference>
<name>A0ABW9FTL3_9NOCA</name>
<dbReference type="PROSITE" id="PS51077">
    <property type="entry name" value="HTH_ICLR"/>
    <property type="match status" value="1"/>
</dbReference>
<dbReference type="InterPro" id="IPR029016">
    <property type="entry name" value="GAF-like_dom_sf"/>
</dbReference>
<evidence type="ECO:0000256" key="3">
    <source>
        <dbReference type="ARBA" id="ARBA00023163"/>
    </source>
</evidence>
<organism evidence="6 7">
    <name type="scientific">Prescottella soli</name>
    <dbReference type="NCBI Taxonomy" id="1543852"/>
    <lineage>
        <taxon>Bacteria</taxon>
        <taxon>Bacillati</taxon>
        <taxon>Actinomycetota</taxon>
        <taxon>Actinomycetes</taxon>
        <taxon>Mycobacteriales</taxon>
        <taxon>Nocardiaceae</taxon>
        <taxon>Prescottella</taxon>
    </lineage>
</organism>
<dbReference type="EMBL" id="JBDLNU010000003">
    <property type="protein sequence ID" value="MFM1728886.1"/>
    <property type="molecule type" value="Genomic_DNA"/>
</dbReference>
<evidence type="ECO:0000256" key="1">
    <source>
        <dbReference type="ARBA" id="ARBA00023015"/>
    </source>
</evidence>
<evidence type="ECO:0000313" key="7">
    <source>
        <dbReference type="Proteomes" id="UP001629744"/>
    </source>
</evidence>
<protein>
    <submittedName>
        <fullName evidence="6">IclR family transcriptional regulator</fullName>
    </submittedName>
</protein>
<feature type="domain" description="HTH iclR-type" evidence="4">
    <location>
        <begin position="6"/>
        <end position="66"/>
    </location>
</feature>
<evidence type="ECO:0000259" key="5">
    <source>
        <dbReference type="PROSITE" id="PS51078"/>
    </source>
</evidence>
<evidence type="ECO:0000259" key="4">
    <source>
        <dbReference type="PROSITE" id="PS51077"/>
    </source>
</evidence>
<feature type="domain" description="IclR-ED" evidence="5">
    <location>
        <begin position="67"/>
        <end position="245"/>
    </location>
</feature>
<gene>
    <name evidence="6" type="ORF">ABEU19_002384</name>
</gene>
<dbReference type="InterPro" id="IPR036390">
    <property type="entry name" value="WH_DNA-bd_sf"/>
</dbReference>
<comment type="caution">
    <text evidence="6">The sequence shown here is derived from an EMBL/GenBank/DDBJ whole genome shotgun (WGS) entry which is preliminary data.</text>
</comment>
<dbReference type="Pfam" id="PF09339">
    <property type="entry name" value="HTH_IclR"/>
    <property type="match status" value="1"/>
</dbReference>
<dbReference type="Pfam" id="PF01614">
    <property type="entry name" value="IclR_C"/>
    <property type="match status" value="1"/>
</dbReference>
<dbReference type="SMART" id="SM00346">
    <property type="entry name" value="HTH_ICLR"/>
    <property type="match status" value="1"/>
</dbReference>
<dbReference type="PANTHER" id="PTHR30136:SF24">
    <property type="entry name" value="HTH-TYPE TRANSCRIPTIONAL REPRESSOR ALLR"/>
    <property type="match status" value="1"/>
</dbReference>
<dbReference type="PROSITE" id="PS51078">
    <property type="entry name" value="ICLR_ED"/>
    <property type="match status" value="1"/>
</dbReference>
<dbReference type="PANTHER" id="PTHR30136">
    <property type="entry name" value="HELIX-TURN-HELIX TRANSCRIPTIONAL REGULATOR, ICLR FAMILY"/>
    <property type="match status" value="1"/>
</dbReference>
<dbReference type="InterPro" id="IPR050707">
    <property type="entry name" value="HTH_MetabolicPath_Reg"/>
</dbReference>
<dbReference type="Gene3D" id="1.10.10.10">
    <property type="entry name" value="Winged helix-like DNA-binding domain superfamily/Winged helix DNA-binding domain"/>
    <property type="match status" value="1"/>
</dbReference>
<reference evidence="6 7" key="1">
    <citation type="submission" date="2023-11" db="EMBL/GenBank/DDBJ databases">
        <authorList>
            <person name="Val-Calvo J."/>
            <person name="Scortti M."/>
            <person name="Vazquez-Boland J."/>
        </authorList>
    </citation>
    <scope>NUCLEOTIDE SEQUENCE [LARGE SCALE GENOMIC DNA]</scope>
    <source>
        <strain evidence="6 7">DSM 46662</strain>
    </source>
</reference>
<dbReference type="InterPro" id="IPR014757">
    <property type="entry name" value="Tscrpt_reg_IclR_C"/>
</dbReference>
<dbReference type="SUPFAM" id="SSF55781">
    <property type="entry name" value="GAF domain-like"/>
    <property type="match status" value="1"/>
</dbReference>
<keyword evidence="7" id="KW-1185">Reference proteome</keyword>
<dbReference type="Proteomes" id="UP001629744">
    <property type="component" value="Unassembled WGS sequence"/>
</dbReference>
<keyword evidence="1" id="KW-0805">Transcription regulation</keyword>
<proteinExistence type="predicted"/>
<dbReference type="InterPro" id="IPR036388">
    <property type="entry name" value="WH-like_DNA-bd_sf"/>
</dbReference>
<dbReference type="SUPFAM" id="SSF46785">
    <property type="entry name" value="Winged helix' DNA-binding domain"/>
    <property type="match status" value="1"/>
</dbReference>
<dbReference type="Gene3D" id="3.30.450.40">
    <property type="match status" value="1"/>
</dbReference>
<evidence type="ECO:0000313" key="6">
    <source>
        <dbReference type="EMBL" id="MFM1728886.1"/>
    </source>
</evidence>